<dbReference type="SUPFAM" id="SSF52266">
    <property type="entry name" value="SGNH hydrolase"/>
    <property type="match status" value="1"/>
</dbReference>
<proteinExistence type="predicted"/>
<dbReference type="Pfam" id="PF08885">
    <property type="entry name" value="GSCFA"/>
    <property type="match status" value="1"/>
</dbReference>
<dbReference type="CDD" id="cd00229">
    <property type="entry name" value="SGNH_hydrolase"/>
    <property type="match status" value="1"/>
</dbReference>
<dbReference type="KEGG" id="fki:FK004_00395"/>
<reference evidence="2 3" key="1">
    <citation type="submission" date="2017-04" db="EMBL/GenBank/DDBJ databases">
        <title>Complete genome sequence of Flavobacterium kingsejong AJ004.</title>
        <authorList>
            <person name="Lee P.C."/>
        </authorList>
    </citation>
    <scope>NUCLEOTIDE SEQUENCE [LARGE SCALE GENOMIC DNA]</scope>
    <source>
        <strain evidence="2 3">AJ004</strain>
    </source>
</reference>
<dbReference type="RefSeq" id="WP_108735467.1">
    <property type="nucleotide sequence ID" value="NZ_CP020919.1"/>
</dbReference>
<dbReference type="EMBL" id="CP020919">
    <property type="protein sequence ID" value="AWG23793.1"/>
    <property type="molecule type" value="Genomic_DNA"/>
</dbReference>
<dbReference type="GO" id="GO:0016788">
    <property type="term" value="F:hydrolase activity, acting on ester bonds"/>
    <property type="evidence" value="ECO:0007669"/>
    <property type="project" value="UniProtKB-ARBA"/>
</dbReference>
<sequence length="321" mass="37261">MDFRTQIPILKNNHPIDYDSRVVSLGSCFAVNISEKLRHFKFSTTLNPFGILFHPEALNKFITIVSEKKKITEKELFFHNECWHSFDVHSELSHPDQEQLLNVLNERILESHATITVASHVIITLGTAWVYRNNDSGEIVANCHKVPQKHFKKEIVSIEAIIDNLQDSIRAISEMNPNAQVIFTISPVRHSKDGFVENQRSKAHLIAALQAVLHQPLFENKTYYFPSYEVMMDELRDYRFYAEDMIHPSALAIDYIWSKFQEASISETCYPLMKRVDAIQKSLAHRPFYSGSESHHKFVKDLHRKMSQLESEYPQIVFPKS</sequence>
<dbReference type="OrthoDB" id="9807687at2"/>
<evidence type="ECO:0000259" key="1">
    <source>
        <dbReference type="Pfam" id="PF08885"/>
    </source>
</evidence>
<dbReference type="Proteomes" id="UP000244677">
    <property type="component" value="Chromosome"/>
</dbReference>
<dbReference type="InterPro" id="IPR014982">
    <property type="entry name" value="GSCFA"/>
</dbReference>
<feature type="domain" description="GSCFA" evidence="1">
    <location>
        <begin position="21"/>
        <end position="260"/>
    </location>
</feature>
<accession>A0A2S1LJ60</accession>
<dbReference type="AlphaFoldDB" id="A0A2S1LJ60"/>
<protein>
    <submittedName>
        <fullName evidence="2">GSCFA domain-containing protein</fullName>
    </submittedName>
</protein>
<dbReference type="Gene3D" id="3.40.50.1110">
    <property type="entry name" value="SGNH hydrolase"/>
    <property type="match status" value="1"/>
</dbReference>
<keyword evidence="3" id="KW-1185">Reference proteome</keyword>
<dbReference type="InterPro" id="IPR036514">
    <property type="entry name" value="SGNH_hydro_sf"/>
</dbReference>
<gene>
    <name evidence="2" type="ORF">FK004_00395</name>
</gene>
<evidence type="ECO:0000313" key="2">
    <source>
        <dbReference type="EMBL" id="AWG23793.1"/>
    </source>
</evidence>
<organism evidence="2 3">
    <name type="scientific">Flavobacterium kingsejongi</name>
    <dbReference type="NCBI Taxonomy" id="1678728"/>
    <lineage>
        <taxon>Bacteria</taxon>
        <taxon>Pseudomonadati</taxon>
        <taxon>Bacteroidota</taxon>
        <taxon>Flavobacteriia</taxon>
        <taxon>Flavobacteriales</taxon>
        <taxon>Flavobacteriaceae</taxon>
        <taxon>Flavobacterium</taxon>
    </lineage>
</organism>
<name>A0A2S1LJ60_9FLAO</name>
<evidence type="ECO:0000313" key="3">
    <source>
        <dbReference type="Proteomes" id="UP000244677"/>
    </source>
</evidence>